<dbReference type="GO" id="GO:0008270">
    <property type="term" value="F:zinc ion binding"/>
    <property type="evidence" value="ECO:0007669"/>
    <property type="project" value="InterPro"/>
</dbReference>
<dbReference type="NCBIfam" id="TIGR01859">
    <property type="entry name" value="fruc_bis_ald"/>
    <property type="match status" value="1"/>
</dbReference>
<dbReference type="SUPFAM" id="SSF51569">
    <property type="entry name" value="Aldolase"/>
    <property type="match status" value="1"/>
</dbReference>
<keyword evidence="2 6" id="KW-0862">Zinc</keyword>
<dbReference type="NCBIfam" id="NF006626">
    <property type="entry name" value="PRK09195.1"/>
    <property type="match status" value="1"/>
</dbReference>
<evidence type="ECO:0000256" key="1">
    <source>
        <dbReference type="ARBA" id="ARBA00022723"/>
    </source>
</evidence>
<evidence type="ECO:0000256" key="3">
    <source>
        <dbReference type="ARBA" id="ARBA00023239"/>
    </source>
</evidence>
<proteinExistence type="predicted"/>
<dbReference type="CDD" id="cd00947">
    <property type="entry name" value="TBP_aldolase_IIB"/>
    <property type="match status" value="1"/>
</dbReference>
<dbReference type="EMBL" id="CP046640">
    <property type="protein sequence ID" value="QTL99624.1"/>
    <property type="molecule type" value="Genomic_DNA"/>
</dbReference>
<evidence type="ECO:0000256" key="6">
    <source>
        <dbReference type="PIRSR" id="PIRSR001359-3"/>
    </source>
</evidence>
<evidence type="ECO:0000256" key="4">
    <source>
        <dbReference type="PIRSR" id="PIRSR001359-1"/>
    </source>
</evidence>
<dbReference type="InterPro" id="IPR013785">
    <property type="entry name" value="Aldolase_TIM"/>
</dbReference>
<accession>A0A8A7KNJ7</accession>
<keyword evidence="3 7" id="KW-0456">Lyase</keyword>
<dbReference type="PROSITE" id="PS00806">
    <property type="entry name" value="ALDOLASE_CLASS_II_2"/>
    <property type="match status" value="1"/>
</dbReference>
<dbReference type="Gene3D" id="3.20.20.70">
    <property type="entry name" value="Aldolase class I"/>
    <property type="match status" value="1"/>
</dbReference>
<protein>
    <submittedName>
        <fullName evidence="7">Class II fructose-1,6-bisphosphate aldolase</fullName>
        <ecNumber evidence="7">4.1.2.13</ecNumber>
    </submittedName>
</protein>
<sequence length="293" mass="31702">MSLVNPLYLIKQAQKNSIAIPAFNIHNMETVQGVIEAAVEEKSPVMIATTPGTLRHAGVSCIANIVKTIATEVNIPIALHLDHCSSYEVIAQALRNGYTSVMIDAAKLPYEENVSLVKEVVKMAHAVGVAVEAEIGRIGGTEDDLSVDEREASLTIPAEAKDFMETTGIDTLAIAIGTAHGMYQGEPKLDFDRLSAIKELVDIPLVLHGASGVPADSVREAIKRGISKVNIATELKIPLARSIQNYFADNPEGNDPRKYLGLGREAVKKVVKEKIRLCSSNKLLNTLEEYECC</sequence>
<dbReference type="NCBIfam" id="TIGR00167">
    <property type="entry name" value="cbbA"/>
    <property type="match status" value="1"/>
</dbReference>
<dbReference type="KEGG" id="ifn:GM661_17530"/>
<dbReference type="InterPro" id="IPR050246">
    <property type="entry name" value="Class_II_FBP_aldolase"/>
</dbReference>
<feature type="binding site" evidence="6">
    <location>
        <position position="208"/>
    </location>
    <ligand>
        <name>Zn(2+)</name>
        <dbReference type="ChEBI" id="CHEBI:29105"/>
        <label>1</label>
        <note>catalytic</note>
    </ligand>
</feature>
<name>A0A8A7KNJ7_9FIRM</name>
<dbReference type="PANTHER" id="PTHR30304">
    <property type="entry name" value="D-TAGATOSE-1,6-BISPHOSPHATE ALDOLASE"/>
    <property type="match status" value="1"/>
</dbReference>
<dbReference type="InterPro" id="IPR000771">
    <property type="entry name" value="FBA_II"/>
</dbReference>
<dbReference type="PANTHER" id="PTHR30304:SF0">
    <property type="entry name" value="D-TAGATOSE-1,6-BISPHOSPHATE ALDOLASE SUBUNIT GATY-RELATED"/>
    <property type="match status" value="1"/>
</dbReference>
<keyword evidence="8" id="KW-1185">Reference proteome</keyword>
<evidence type="ECO:0000313" key="7">
    <source>
        <dbReference type="EMBL" id="QTL99624.1"/>
    </source>
</evidence>
<keyword evidence="1 6" id="KW-0479">Metal-binding</keyword>
<feature type="binding site" evidence="6">
    <location>
        <position position="83"/>
    </location>
    <ligand>
        <name>Zn(2+)</name>
        <dbReference type="ChEBI" id="CHEBI:29105"/>
        <label>1</label>
        <note>catalytic</note>
    </ligand>
</feature>
<organism evidence="7 8">
    <name type="scientific">Iocasia fonsfrigidae</name>
    <dbReference type="NCBI Taxonomy" id="2682810"/>
    <lineage>
        <taxon>Bacteria</taxon>
        <taxon>Bacillati</taxon>
        <taxon>Bacillota</taxon>
        <taxon>Clostridia</taxon>
        <taxon>Halanaerobiales</taxon>
        <taxon>Halanaerobiaceae</taxon>
        <taxon>Iocasia</taxon>
    </lineage>
</organism>
<dbReference type="NCBIfam" id="NF009374">
    <property type="entry name" value="PRK12737.1"/>
    <property type="match status" value="1"/>
</dbReference>
<reference evidence="7" key="1">
    <citation type="submission" date="2019-12" db="EMBL/GenBank/DDBJ databases">
        <authorList>
            <person name="zhang j."/>
            <person name="sun C.M."/>
        </authorList>
    </citation>
    <scope>NUCLEOTIDE SEQUENCE</scope>
    <source>
        <strain evidence="7">NS-1</strain>
    </source>
</reference>
<feature type="binding site" evidence="6">
    <location>
        <position position="180"/>
    </location>
    <ligand>
        <name>Zn(2+)</name>
        <dbReference type="ChEBI" id="CHEBI:29105"/>
        <label>1</label>
        <note>catalytic</note>
    </ligand>
</feature>
<feature type="binding site" evidence="5">
    <location>
        <begin position="209"/>
        <end position="211"/>
    </location>
    <ligand>
        <name>dihydroxyacetone phosphate</name>
        <dbReference type="ChEBI" id="CHEBI:57642"/>
    </ligand>
</feature>
<dbReference type="AlphaFoldDB" id="A0A8A7KNJ7"/>
<feature type="binding site" evidence="5">
    <location>
        <begin position="230"/>
        <end position="233"/>
    </location>
    <ligand>
        <name>dihydroxyacetone phosphate</name>
        <dbReference type="ChEBI" id="CHEBI:57642"/>
    </ligand>
</feature>
<comment type="cofactor">
    <cofactor evidence="6">
        <name>Zn(2+)</name>
        <dbReference type="ChEBI" id="CHEBI:29105"/>
    </cofactor>
    <text evidence="6">Binds 2 Zn(2+) ions per subunit. One is catalytic and the other provides a structural contribution.</text>
</comment>
<dbReference type="PIRSF" id="PIRSF001359">
    <property type="entry name" value="F_bP_aldolase_II"/>
    <property type="match status" value="1"/>
</dbReference>
<feature type="binding site" evidence="5">
    <location>
        <position position="181"/>
    </location>
    <ligand>
        <name>dihydroxyacetone phosphate</name>
        <dbReference type="ChEBI" id="CHEBI:57642"/>
    </ligand>
</feature>
<dbReference type="GO" id="GO:0006096">
    <property type="term" value="P:glycolytic process"/>
    <property type="evidence" value="ECO:0007669"/>
    <property type="project" value="InterPro"/>
</dbReference>
<feature type="binding site" evidence="6">
    <location>
        <position position="134"/>
    </location>
    <ligand>
        <name>Zn(2+)</name>
        <dbReference type="ChEBI" id="CHEBI:29105"/>
        <label>2</label>
    </ligand>
</feature>
<dbReference type="GO" id="GO:0030388">
    <property type="term" value="P:fructose 1,6-bisphosphate metabolic process"/>
    <property type="evidence" value="ECO:0007669"/>
    <property type="project" value="InterPro"/>
</dbReference>
<feature type="binding site" evidence="6">
    <location>
        <position position="104"/>
    </location>
    <ligand>
        <name>Zn(2+)</name>
        <dbReference type="ChEBI" id="CHEBI:29105"/>
        <label>2</label>
    </ligand>
</feature>
<evidence type="ECO:0000313" key="8">
    <source>
        <dbReference type="Proteomes" id="UP000665020"/>
    </source>
</evidence>
<gene>
    <name evidence="7" type="primary">fba</name>
    <name evidence="7" type="ORF">GM661_17530</name>
</gene>
<dbReference type="Proteomes" id="UP000665020">
    <property type="component" value="Chromosome"/>
</dbReference>
<dbReference type="PROSITE" id="PS00602">
    <property type="entry name" value="ALDOLASE_CLASS_II_1"/>
    <property type="match status" value="1"/>
</dbReference>
<feature type="active site" description="Proton donor" evidence="4">
    <location>
        <position position="82"/>
    </location>
</feature>
<dbReference type="EC" id="4.1.2.13" evidence="7"/>
<evidence type="ECO:0000256" key="5">
    <source>
        <dbReference type="PIRSR" id="PIRSR001359-2"/>
    </source>
</evidence>
<dbReference type="GO" id="GO:0004332">
    <property type="term" value="F:fructose-bisphosphate aldolase activity"/>
    <property type="evidence" value="ECO:0007669"/>
    <property type="project" value="UniProtKB-EC"/>
</dbReference>
<dbReference type="RefSeq" id="WP_230867957.1">
    <property type="nucleotide sequence ID" value="NZ_CP046640.1"/>
</dbReference>
<evidence type="ECO:0000256" key="2">
    <source>
        <dbReference type="ARBA" id="ARBA00022833"/>
    </source>
</evidence>
<dbReference type="Pfam" id="PF01116">
    <property type="entry name" value="F_bP_aldolase"/>
    <property type="match status" value="1"/>
</dbReference>
<dbReference type="InterPro" id="IPR011289">
    <property type="entry name" value="Fruc_bis_ald_class-2"/>
</dbReference>